<organism evidence="1 2">
    <name type="scientific">Mannheimia succiniciproducens (strain KCTC 0769BP / MBEL55E)</name>
    <dbReference type="NCBI Taxonomy" id="221988"/>
    <lineage>
        <taxon>Bacteria</taxon>
        <taxon>Pseudomonadati</taxon>
        <taxon>Pseudomonadota</taxon>
        <taxon>Gammaproteobacteria</taxon>
        <taxon>Pasteurellales</taxon>
        <taxon>Pasteurellaceae</taxon>
        <taxon>Basfia</taxon>
    </lineage>
</organism>
<evidence type="ECO:0000313" key="2">
    <source>
        <dbReference type="Proteomes" id="UP000000607"/>
    </source>
</evidence>
<protein>
    <submittedName>
        <fullName evidence="1">Uncharacterized protein</fullName>
    </submittedName>
</protein>
<dbReference type="Proteomes" id="UP000000607">
    <property type="component" value="Chromosome"/>
</dbReference>
<sequence>MYAILLQIKTFKTIFSPETLRYTMRAFSGQGEIPYWWYMFT</sequence>
<accession>Q65W82</accession>
<dbReference type="EMBL" id="AE016827">
    <property type="protein sequence ID" value="AAU36778.1"/>
    <property type="molecule type" value="Genomic_DNA"/>
</dbReference>
<keyword evidence="2" id="KW-1185">Reference proteome</keyword>
<dbReference type="HOGENOM" id="CLU_3272439_0_0_6"/>
<reference evidence="1 2" key="1">
    <citation type="journal article" date="2004" name="Nat. Biotechnol.">
        <title>The genome sequence of the capnophilic rumen bacterium Mannheimia succiniciproducens.</title>
        <authorList>
            <person name="Hong S.H."/>
            <person name="Kim J.S."/>
            <person name="Lee S.Y."/>
            <person name="In Y.H."/>
            <person name="Choi S.S."/>
            <person name="Rih J.-K."/>
            <person name="Kim C.H."/>
            <person name="Jeong H."/>
            <person name="Hur C.G."/>
            <person name="Kim J.J."/>
        </authorList>
    </citation>
    <scope>NUCLEOTIDE SEQUENCE [LARGE SCALE GENOMIC DNA]</scope>
    <source>
        <strain evidence="2">KCTC 0769BP / MBEL55E</strain>
    </source>
</reference>
<proteinExistence type="predicted"/>
<evidence type="ECO:0000313" key="1">
    <source>
        <dbReference type="EMBL" id="AAU36778.1"/>
    </source>
</evidence>
<name>Q65W82_MANSM</name>
<dbReference type="STRING" id="221988.MS0171"/>
<dbReference type="AlphaFoldDB" id="Q65W82"/>
<gene>
    <name evidence="1" type="ordered locus">MS0171</name>
</gene>
<dbReference type="KEGG" id="msu:MS0171"/>